<dbReference type="EMBL" id="CP003364">
    <property type="protein sequence ID" value="AGA27871.1"/>
    <property type="molecule type" value="Genomic_DNA"/>
</dbReference>
<evidence type="ECO:0000313" key="1">
    <source>
        <dbReference type="EMBL" id="AGA27871.1"/>
    </source>
</evidence>
<keyword evidence="2" id="KW-1185">Reference proteome</keyword>
<gene>
    <name evidence="1" type="ordered locus">Sinac_3622</name>
</gene>
<proteinExistence type="predicted"/>
<organism evidence="1 2">
    <name type="scientific">Singulisphaera acidiphila (strain ATCC BAA-1392 / DSM 18658 / VKM B-2454 / MOB10)</name>
    <dbReference type="NCBI Taxonomy" id="886293"/>
    <lineage>
        <taxon>Bacteria</taxon>
        <taxon>Pseudomonadati</taxon>
        <taxon>Planctomycetota</taxon>
        <taxon>Planctomycetia</taxon>
        <taxon>Isosphaerales</taxon>
        <taxon>Isosphaeraceae</taxon>
        <taxon>Singulisphaera</taxon>
    </lineage>
</organism>
<protein>
    <submittedName>
        <fullName evidence="1">Uncharacterized protein</fullName>
    </submittedName>
</protein>
<dbReference type="AlphaFoldDB" id="L0DGU1"/>
<evidence type="ECO:0000313" key="2">
    <source>
        <dbReference type="Proteomes" id="UP000010798"/>
    </source>
</evidence>
<name>L0DGU1_SINAD</name>
<dbReference type="eggNOG" id="ENOG50308MT">
    <property type="taxonomic scope" value="Bacteria"/>
</dbReference>
<dbReference type="STRING" id="886293.Sinac_3622"/>
<sequence>MGVHGRKPPSRPGVLLPVLLIAACLTTSGCLGPAAIRSTRMRYNEVVRTTNDEQLLMNLVRLRYADSPIFVDLPNITSQFEVAGGTTYPGPGGAQTSFGIAGLAGRDTPTLSYHPRQGREVAKALLNPLSADLFSVVNAGARLDQFFWMTLNDINDVQNAVRATTLVPQVPDDNSRFLRGVQLLTAIDDQGGAELGFSMREENDTASGAIPANLVQGRDLLGAAKDGYAFRANRDGRLALHKREKELTLKIRSRFTHSPEMEELAQIFRLTPGLSRYKIQSELQPNSESSPLGAFGAGDTIYLNLRSVLQIMTFLSKGVCVPEEHVLNGVVPTTPGPDGRPFNWTQVTAGNFFVASQKHRPHDAEVAVQYRGYWFFIPRNDVNSRSVLAVLEIILSLQESDEKSTGPVLTLPVGG</sequence>
<dbReference type="KEGG" id="saci:Sinac_3622"/>
<accession>L0DGU1</accession>
<dbReference type="PROSITE" id="PS51257">
    <property type="entry name" value="PROKAR_LIPOPROTEIN"/>
    <property type="match status" value="1"/>
</dbReference>
<dbReference type="Proteomes" id="UP000010798">
    <property type="component" value="Chromosome"/>
</dbReference>
<dbReference type="HOGENOM" id="CLU_065130_0_0_0"/>
<reference evidence="1 2" key="1">
    <citation type="submission" date="2012-02" db="EMBL/GenBank/DDBJ databases">
        <title>Complete sequence of chromosome of Singulisphaera acidiphila DSM 18658.</title>
        <authorList>
            <consortium name="US DOE Joint Genome Institute (JGI-PGF)"/>
            <person name="Lucas S."/>
            <person name="Copeland A."/>
            <person name="Lapidus A."/>
            <person name="Glavina del Rio T."/>
            <person name="Dalin E."/>
            <person name="Tice H."/>
            <person name="Bruce D."/>
            <person name="Goodwin L."/>
            <person name="Pitluck S."/>
            <person name="Peters L."/>
            <person name="Ovchinnikova G."/>
            <person name="Chertkov O."/>
            <person name="Kyrpides N."/>
            <person name="Mavromatis K."/>
            <person name="Ivanova N."/>
            <person name="Brettin T."/>
            <person name="Detter J.C."/>
            <person name="Han C."/>
            <person name="Larimer F."/>
            <person name="Land M."/>
            <person name="Hauser L."/>
            <person name="Markowitz V."/>
            <person name="Cheng J.-F."/>
            <person name="Hugenholtz P."/>
            <person name="Woyke T."/>
            <person name="Wu D."/>
            <person name="Tindall B."/>
            <person name="Pomrenke H."/>
            <person name="Brambilla E."/>
            <person name="Klenk H.-P."/>
            <person name="Eisen J.A."/>
        </authorList>
    </citation>
    <scope>NUCLEOTIDE SEQUENCE [LARGE SCALE GENOMIC DNA]</scope>
    <source>
        <strain evidence="2">ATCC BAA-1392 / DSM 18658 / VKM B-2454 / MOB10</strain>
    </source>
</reference>